<protein>
    <submittedName>
        <fullName evidence="1">Uncharacterized protein</fullName>
    </submittedName>
</protein>
<accession>A0A917FA23</accession>
<dbReference type="Proteomes" id="UP000605670">
    <property type="component" value="Unassembled WGS sequence"/>
</dbReference>
<organism evidence="1 2">
    <name type="scientific">Ornithinimicrobium tianjinense</name>
    <dbReference type="NCBI Taxonomy" id="1195761"/>
    <lineage>
        <taxon>Bacteria</taxon>
        <taxon>Bacillati</taxon>
        <taxon>Actinomycetota</taxon>
        <taxon>Actinomycetes</taxon>
        <taxon>Micrococcales</taxon>
        <taxon>Ornithinimicrobiaceae</taxon>
        <taxon>Ornithinimicrobium</taxon>
    </lineage>
</organism>
<sequence>MSNEPDPLSVTTMAELRAFLVALGRSPEDVGYADDRNQRRGTGERLLSRASDGGWTVASYDRDTVYNPRWFATEREAVQQLAAESLSLARRRVRLTEAEAAELDATREARLQAVLERSRRAREARGEV</sequence>
<dbReference type="RefSeq" id="WP_188431924.1">
    <property type="nucleotide sequence ID" value="NZ_BAABKH010000006.1"/>
</dbReference>
<gene>
    <name evidence="1" type="ORF">GCM10011366_28440</name>
</gene>
<comment type="caution">
    <text evidence="1">The sequence shown here is derived from an EMBL/GenBank/DDBJ whole genome shotgun (WGS) entry which is preliminary data.</text>
</comment>
<evidence type="ECO:0000313" key="2">
    <source>
        <dbReference type="Proteomes" id="UP000605670"/>
    </source>
</evidence>
<reference evidence="1" key="2">
    <citation type="submission" date="2020-09" db="EMBL/GenBank/DDBJ databases">
        <authorList>
            <person name="Sun Q."/>
            <person name="Zhou Y."/>
        </authorList>
    </citation>
    <scope>NUCLEOTIDE SEQUENCE</scope>
    <source>
        <strain evidence="1">CGMCC 1.12160</strain>
    </source>
</reference>
<keyword evidence="2" id="KW-1185">Reference proteome</keyword>
<name>A0A917FA23_9MICO</name>
<proteinExistence type="predicted"/>
<dbReference type="EMBL" id="BMEM01000005">
    <property type="protein sequence ID" value="GGF58920.1"/>
    <property type="molecule type" value="Genomic_DNA"/>
</dbReference>
<reference evidence="1" key="1">
    <citation type="journal article" date="2014" name="Int. J. Syst. Evol. Microbiol.">
        <title>Complete genome sequence of Corynebacterium casei LMG S-19264T (=DSM 44701T), isolated from a smear-ripened cheese.</title>
        <authorList>
            <consortium name="US DOE Joint Genome Institute (JGI-PGF)"/>
            <person name="Walter F."/>
            <person name="Albersmeier A."/>
            <person name="Kalinowski J."/>
            <person name="Ruckert C."/>
        </authorList>
    </citation>
    <scope>NUCLEOTIDE SEQUENCE</scope>
    <source>
        <strain evidence="1">CGMCC 1.12160</strain>
    </source>
</reference>
<evidence type="ECO:0000313" key="1">
    <source>
        <dbReference type="EMBL" id="GGF58920.1"/>
    </source>
</evidence>
<dbReference type="AlphaFoldDB" id="A0A917FA23"/>